<dbReference type="AlphaFoldDB" id="A0A2M6YVK7"/>
<accession>A0A2M6YVK7</accession>
<name>A0A2M6YVK7_9BACT</name>
<proteinExistence type="predicted"/>
<protein>
    <submittedName>
        <fullName evidence="1">Uncharacterized protein</fullName>
    </submittedName>
</protein>
<evidence type="ECO:0000313" key="2">
    <source>
        <dbReference type="Proteomes" id="UP000230184"/>
    </source>
</evidence>
<dbReference type="Proteomes" id="UP000230184">
    <property type="component" value="Unassembled WGS sequence"/>
</dbReference>
<evidence type="ECO:0000313" key="1">
    <source>
        <dbReference type="EMBL" id="PIU37547.1"/>
    </source>
</evidence>
<sequence>MTNENKNKAIKIIEKLRLIESEIFRLSSKYGVKTVDELDLLIKKGKLTEEDAGNEVFLFDYLISEKEILEKELKKLEISKALIWKNLQSLLELPKLSFQT</sequence>
<organism evidence="1 2">
    <name type="scientific">Candidatus Roizmanbacteria bacterium CG07_land_8_20_14_0_80_34_15</name>
    <dbReference type="NCBI Taxonomy" id="1974849"/>
    <lineage>
        <taxon>Bacteria</taxon>
        <taxon>Candidatus Roizmaniibacteriota</taxon>
    </lineage>
</organism>
<dbReference type="EMBL" id="PEWY01000009">
    <property type="protein sequence ID" value="PIU37547.1"/>
    <property type="molecule type" value="Genomic_DNA"/>
</dbReference>
<reference evidence="2" key="1">
    <citation type="submission" date="2017-09" db="EMBL/GenBank/DDBJ databases">
        <title>Depth-based differentiation of microbial function through sediment-hosted aquifers and enrichment of novel symbionts in the deep terrestrial subsurface.</title>
        <authorList>
            <person name="Probst A.J."/>
            <person name="Ladd B."/>
            <person name="Jarett J.K."/>
            <person name="Geller-Mcgrath D.E."/>
            <person name="Sieber C.M.K."/>
            <person name="Emerson J.B."/>
            <person name="Anantharaman K."/>
            <person name="Thomas B.C."/>
            <person name="Malmstrom R."/>
            <person name="Stieglmeier M."/>
            <person name="Klingl A."/>
            <person name="Woyke T."/>
            <person name="Ryan C.M."/>
            <person name="Banfield J.F."/>
        </authorList>
    </citation>
    <scope>NUCLEOTIDE SEQUENCE [LARGE SCALE GENOMIC DNA]</scope>
</reference>
<gene>
    <name evidence="1" type="ORF">COT02_00290</name>
</gene>
<comment type="caution">
    <text evidence="1">The sequence shown here is derived from an EMBL/GenBank/DDBJ whole genome shotgun (WGS) entry which is preliminary data.</text>
</comment>